<dbReference type="PANTHER" id="PTHR34107:SF4">
    <property type="entry name" value="SLL1222 PROTEIN"/>
    <property type="match status" value="1"/>
</dbReference>
<gene>
    <name evidence="2" type="ORF">CMC5_022550</name>
</gene>
<dbReference type="InterPro" id="IPR012296">
    <property type="entry name" value="Nuclease_put_TT1808"/>
</dbReference>
<dbReference type="AlphaFoldDB" id="A0A0K1EC29"/>
<evidence type="ECO:0000259" key="1">
    <source>
        <dbReference type="Pfam" id="PF05685"/>
    </source>
</evidence>
<accession>A0A0K1EC29</accession>
<dbReference type="CDD" id="cd06260">
    <property type="entry name" value="DUF820-like"/>
    <property type="match status" value="1"/>
</dbReference>
<protein>
    <recommendedName>
        <fullName evidence="1">Putative restriction endonuclease domain-containing protein</fullName>
    </recommendedName>
</protein>
<dbReference type="PATRIC" id="fig|52.7.peg.2430"/>
<organism evidence="2 3">
    <name type="scientific">Chondromyces crocatus</name>
    <dbReference type="NCBI Taxonomy" id="52"/>
    <lineage>
        <taxon>Bacteria</taxon>
        <taxon>Pseudomonadati</taxon>
        <taxon>Myxococcota</taxon>
        <taxon>Polyangia</taxon>
        <taxon>Polyangiales</taxon>
        <taxon>Polyangiaceae</taxon>
        <taxon>Chondromyces</taxon>
    </lineage>
</organism>
<dbReference type="InterPro" id="IPR008538">
    <property type="entry name" value="Uma2"/>
</dbReference>
<evidence type="ECO:0000313" key="3">
    <source>
        <dbReference type="Proteomes" id="UP000067626"/>
    </source>
</evidence>
<dbReference type="Pfam" id="PF05685">
    <property type="entry name" value="Uma2"/>
    <property type="match status" value="1"/>
</dbReference>
<proteinExistence type="predicted"/>
<dbReference type="PANTHER" id="PTHR34107">
    <property type="entry name" value="SLL0198 PROTEIN-RELATED"/>
    <property type="match status" value="1"/>
</dbReference>
<keyword evidence="3" id="KW-1185">Reference proteome</keyword>
<dbReference type="Proteomes" id="UP000067626">
    <property type="component" value="Chromosome"/>
</dbReference>
<name>A0A0K1EC29_CHOCO</name>
<dbReference type="InterPro" id="IPR011335">
    <property type="entry name" value="Restrct_endonuc-II-like"/>
</dbReference>
<reference evidence="2 3" key="1">
    <citation type="submission" date="2015-07" db="EMBL/GenBank/DDBJ databases">
        <title>Genome analysis of myxobacterium Chondromyces crocatus Cm c5 reveals a high potential for natural compound synthesis and the genetic basis for the loss of fruiting body formation.</title>
        <authorList>
            <person name="Zaburannyi N."/>
            <person name="Bunk B."/>
            <person name="Maier J."/>
            <person name="Overmann J."/>
            <person name="Mueller R."/>
        </authorList>
    </citation>
    <scope>NUCLEOTIDE SEQUENCE [LARGE SCALE GENOMIC DNA]</scope>
    <source>
        <strain evidence="2 3">Cm c5</strain>
    </source>
</reference>
<dbReference type="SUPFAM" id="SSF52980">
    <property type="entry name" value="Restriction endonuclease-like"/>
    <property type="match status" value="1"/>
</dbReference>
<dbReference type="STRING" id="52.CMC5_022550"/>
<sequence>MPALPEAAYFTLPPDWVCEILSPSTAAHDRYGKLPVYAKADIPWAWLIDPTERALEVHHLSPRGRWEAELVIRGDVSVRAAPFDAIELDLAALWPDAKR</sequence>
<dbReference type="KEGG" id="ccro:CMC5_022550"/>
<evidence type="ECO:0000313" key="2">
    <source>
        <dbReference type="EMBL" id="AKT38113.1"/>
    </source>
</evidence>
<feature type="domain" description="Putative restriction endonuclease" evidence="1">
    <location>
        <begin position="7"/>
        <end position="89"/>
    </location>
</feature>
<dbReference type="EMBL" id="CP012159">
    <property type="protein sequence ID" value="AKT38113.1"/>
    <property type="molecule type" value="Genomic_DNA"/>
</dbReference>
<dbReference type="Gene3D" id="3.90.1570.10">
    <property type="entry name" value="tt1808, chain A"/>
    <property type="match status" value="1"/>
</dbReference>